<reference evidence="1 2" key="1">
    <citation type="submission" date="2013-07" db="EMBL/GenBank/DDBJ databases">
        <authorList>
            <consortium name="DOE Joint Genome Institute"/>
            <person name="Eisen J."/>
            <person name="Huntemann M."/>
            <person name="Han J."/>
            <person name="Chen A."/>
            <person name="Kyrpides N."/>
            <person name="Mavromatis K."/>
            <person name="Markowitz V."/>
            <person name="Palaniappan K."/>
            <person name="Ivanova N."/>
            <person name="Schaumberg A."/>
            <person name="Pati A."/>
            <person name="Liolios K."/>
            <person name="Nordberg H.P."/>
            <person name="Cantor M.N."/>
            <person name="Hua S.X."/>
            <person name="Woyke T."/>
        </authorList>
    </citation>
    <scope>NUCLEOTIDE SEQUENCE [LARGE SCALE GENOMIC DNA]</scope>
    <source>
        <strain evidence="1 2">DSM 44712</strain>
    </source>
</reference>
<dbReference type="PANTHER" id="PTHR43434:SF1">
    <property type="entry name" value="PHOSPHOGLYCOLATE PHOSPHATASE"/>
    <property type="match status" value="1"/>
</dbReference>
<gene>
    <name evidence="1" type="ORF">CryarDRAFT_0185</name>
</gene>
<dbReference type="Gene3D" id="3.40.50.1000">
    <property type="entry name" value="HAD superfamily/HAD-like"/>
    <property type="match status" value="1"/>
</dbReference>
<dbReference type="HOGENOM" id="CLU_083623_1_0_11"/>
<accession>A0A010YG05</accession>
<dbReference type="InterPro" id="IPR006439">
    <property type="entry name" value="HAD-SF_hydro_IA"/>
</dbReference>
<dbReference type="AlphaFoldDB" id="A0A010YG05"/>
<dbReference type="InterPro" id="IPR050155">
    <property type="entry name" value="HAD-like_hydrolase_sf"/>
</dbReference>
<organism evidence="1 2">
    <name type="scientific">Cryptosporangium arvum DSM 44712</name>
    <dbReference type="NCBI Taxonomy" id="927661"/>
    <lineage>
        <taxon>Bacteria</taxon>
        <taxon>Bacillati</taxon>
        <taxon>Actinomycetota</taxon>
        <taxon>Actinomycetes</taxon>
        <taxon>Cryptosporangiales</taxon>
        <taxon>Cryptosporangiaceae</taxon>
        <taxon>Cryptosporangium</taxon>
    </lineage>
</organism>
<dbReference type="Proteomes" id="UP000021053">
    <property type="component" value="Unassembled WGS sequence"/>
</dbReference>
<dbReference type="NCBIfam" id="TIGR01509">
    <property type="entry name" value="HAD-SF-IA-v3"/>
    <property type="match status" value="1"/>
</dbReference>
<dbReference type="EMBL" id="JFBT01000001">
    <property type="protein sequence ID" value="EXG79160.1"/>
    <property type="molecule type" value="Genomic_DNA"/>
</dbReference>
<evidence type="ECO:0000313" key="2">
    <source>
        <dbReference type="Proteomes" id="UP000021053"/>
    </source>
</evidence>
<evidence type="ECO:0000313" key="1">
    <source>
        <dbReference type="EMBL" id="EXG79160.1"/>
    </source>
</evidence>
<sequence>MVRLRVEHDRIRVRTVTDTLREAIGSSGPILLDFDGPICGVFENYSAWRVAAQLRDMAEASGATIPEAIQSERDPLAVLSWSATVADPSIASVVESTLIIEETKAVRTAQATPGVVEILRKADRLARPLAVVSNNSSDAINVFLKQASLDGYVWAVIGRRKGHPELMKPHPYAVLDAADEFSANPADCVFVGDSLSDIEAGRAAGVRTVGFANRAGKFEALIESGADAVTWSMQEIADCL</sequence>
<dbReference type="GO" id="GO:0008967">
    <property type="term" value="F:phosphoglycolate phosphatase activity"/>
    <property type="evidence" value="ECO:0007669"/>
    <property type="project" value="TreeGrafter"/>
</dbReference>
<proteinExistence type="predicted"/>
<dbReference type="PANTHER" id="PTHR43434">
    <property type="entry name" value="PHOSPHOGLYCOLATE PHOSPHATASE"/>
    <property type="match status" value="1"/>
</dbReference>
<name>A0A010YG05_9ACTN</name>
<dbReference type="Pfam" id="PF00702">
    <property type="entry name" value="Hydrolase"/>
    <property type="match status" value="1"/>
</dbReference>
<dbReference type="NCBIfam" id="TIGR01662">
    <property type="entry name" value="HAD-SF-IIIA"/>
    <property type="match status" value="1"/>
</dbReference>
<keyword evidence="2" id="KW-1185">Reference proteome</keyword>
<dbReference type="RefSeq" id="WP_425389361.1">
    <property type="nucleotide sequence ID" value="NZ_KK073874.1"/>
</dbReference>
<dbReference type="InterPro" id="IPR023214">
    <property type="entry name" value="HAD_sf"/>
</dbReference>
<comment type="caution">
    <text evidence="1">The sequence shown here is derived from an EMBL/GenBank/DDBJ whole genome shotgun (WGS) entry which is preliminary data.</text>
</comment>
<dbReference type="NCBIfam" id="TIGR01549">
    <property type="entry name" value="HAD-SF-IA-v1"/>
    <property type="match status" value="1"/>
</dbReference>
<dbReference type="InterPro" id="IPR006549">
    <property type="entry name" value="HAD-SF_hydro_IIIA"/>
</dbReference>
<dbReference type="InterPro" id="IPR036412">
    <property type="entry name" value="HAD-like_sf"/>
</dbReference>
<dbReference type="GO" id="GO:0006281">
    <property type="term" value="P:DNA repair"/>
    <property type="evidence" value="ECO:0007669"/>
    <property type="project" value="TreeGrafter"/>
</dbReference>
<protein>
    <submittedName>
        <fullName evidence="1">Haloacid dehalogenase superfamily enzyme, subfamily IA</fullName>
    </submittedName>
</protein>
<dbReference type="SUPFAM" id="SSF56784">
    <property type="entry name" value="HAD-like"/>
    <property type="match status" value="1"/>
</dbReference>